<dbReference type="OrthoDB" id="601405at2759"/>
<dbReference type="GO" id="GO:0017055">
    <property type="term" value="P:negative regulation of RNA polymerase II transcription preinitiation complex assembly"/>
    <property type="evidence" value="ECO:0007669"/>
    <property type="project" value="EnsemblFungi"/>
</dbReference>
<dbReference type="InterPro" id="IPR042225">
    <property type="entry name" value="Ncb2"/>
</dbReference>
<dbReference type="GO" id="GO:0017025">
    <property type="term" value="F:TBP-class protein binding"/>
    <property type="evidence" value="ECO:0000318"/>
    <property type="project" value="GO_Central"/>
</dbReference>
<protein>
    <recommendedName>
        <fullName evidence="4">Transcription factor CBF/NF-Y/archaeal histone domain-containing protein</fullName>
    </recommendedName>
</protein>
<gene>
    <name evidence="5" type="ORF">UMAG_10384</name>
</gene>
<dbReference type="GO" id="GO:0051123">
    <property type="term" value="P:RNA polymerase II preinitiation complex assembly"/>
    <property type="evidence" value="ECO:0000318"/>
    <property type="project" value="GO_Central"/>
</dbReference>
<dbReference type="GO" id="GO:0001046">
    <property type="term" value="F:core promoter sequence-specific DNA binding"/>
    <property type="evidence" value="ECO:0007669"/>
    <property type="project" value="EnsemblFungi"/>
</dbReference>
<dbReference type="PANTHER" id="PTHR46138:SF1">
    <property type="entry name" value="PROTEIN DR1"/>
    <property type="match status" value="1"/>
</dbReference>
<dbReference type="STRING" id="237631.A0A0D1C4P6"/>
<reference evidence="5 6" key="1">
    <citation type="journal article" date="2006" name="Nature">
        <title>Insights from the genome of the biotrophic fungal plant pathogen Ustilago maydis.</title>
        <authorList>
            <person name="Kamper J."/>
            <person name="Kahmann R."/>
            <person name="Bolker M."/>
            <person name="Ma L.J."/>
            <person name="Brefort T."/>
            <person name="Saville B.J."/>
            <person name="Banuett F."/>
            <person name="Kronstad J.W."/>
            <person name="Gold S.E."/>
            <person name="Muller O."/>
            <person name="Perlin M.H."/>
            <person name="Wosten H.A."/>
            <person name="de Vries R."/>
            <person name="Ruiz-Herrera J."/>
            <person name="Reynaga-Pena C.G."/>
            <person name="Snetselaar K."/>
            <person name="McCann M."/>
            <person name="Perez-Martin J."/>
            <person name="Feldbrugge M."/>
            <person name="Basse C.W."/>
            <person name="Steinberg G."/>
            <person name="Ibeas J.I."/>
            <person name="Holloman W."/>
            <person name="Guzman P."/>
            <person name="Farman M."/>
            <person name="Stajich J.E."/>
            <person name="Sentandreu R."/>
            <person name="Gonzalez-Prieto J.M."/>
            <person name="Kennell J.C."/>
            <person name="Molina L."/>
            <person name="Schirawski J."/>
            <person name="Mendoza-Mendoza A."/>
            <person name="Greilinger D."/>
            <person name="Munch K."/>
            <person name="Rossel N."/>
            <person name="Scherer M."/>
            <person name="Vranes M."/>
            <person name="Ladendorf O."/>
            <person name="Vincon V."/>
            <person name="Fuchs U."/>
            <person name="Sandrock B."/>
            <person name="Meng S."/>
            <person name="Ho E.C."/>
            <person name="Cahill M.J."/>
            <person name="Boyce K.J."/>
            <person name="Klose J."/>
            <person name="Klosterman S.J."/>
            <person name="Deelstra H.J."/>
            <person name="Ortiz-Castellanos L."/>
            <person name="Li W."/>
            <person name="Sanchez-Alonso P."/>
            <person name="Schreier P.H."/>
            <person name="Hauser-Hahn I."/>
            <person name="Vaupel M."/>
            <person name="Koopmann E."/>
            <person name="Friedrich G."/>
            <person name="Voss H."/>
            <person name="Schluter T."/>
            <person name="Margolis J."/>
            <person name="Platt D."/>
            <person name="Swimmer C."/>
            <person name="Gnirke A."/>
            <person name="Chen F."/>
            <person name="Vysotskaia V."/>
            <person name="Mannhaupt G."/>
            <person name="Guldener U."/>
            <person name="Munsterkotter M."/>
            <person name="Haase D."/>
            <person name="Oesterheld M."/>
            <person name="Mewes H.W."/>
            <person name="Mauceli E.W."/>
            <person name="DeCaprio D."/>
            <person name="Wade C.M."/>
            <person name="Butler J."/>
            <person name="Young S."/>
            <person name="Jaffe D.B."/>
            <person name="Calvo S."/>
            <person name="Nusbaum C."/>
            <person name="Galagan J."/>
            <person name="Birren B.W."/>
        </authorList>
    </citation>
    <scope>NUCLEOTIDE SEQUENCE [LARGE SCALE GENOMIC DNA]</scope>
    <source>
        <strain evidence="6">DSM 14603 / FGSC 9021 / UM521</strain>
    </source>
</reference>
<evidence type="ECO:0000313" key="5">
    <source>
        <dbReference type="EMBL" id="KIS68587.1"/>
    </source>
</evidence>
<evidence type="ECO:0000256" key="1">
    <source>
        <dbReference type="ARBA" id="ARBA00004123"/>
    </source>
</evidence>
<dbReference type="Proteomes" id="UP000000561">
    <property type="component" value="Chromosome 8"/>
</dbReference>
<dbReference type="Pfam" id="PF00808">
    <property type="entry name" value="CBFD_NFYB_HMF"/>
    <property type="match status" value="1"/>
</dbReference>
<feature type="region of interest" description="Disordered" evidence="3">
    <location>
        <begin position="101"/>
        <end position="126"/>
    </location>
</feature>
<dbReference type="EMBL" id="CM003147">
    <property type="protein sequence ID" value="KIS68587.1"/>
    <property type="molecule type" value="Genomic_DNA"/>
</dbReference>
<comment type="subcellular location">
    <subcellularLocation>
        <location evidence="1">Nucleus</location>
    </subcellularLocation>
</comment>
<name>A0A0D1C4P6_MYCMD</name>
<keyword evidence="2" id="KW-0539">Nucleus</keyword>
<dbReference type="GeneID" id="23566427"/>
<dbReference type="InParanoid" id="A0A0D1C4P6"/>
<keyword evidence="6" id="KW-1185">Reference proteome</keyword>
<dbReference type="GO" id="GO:0003714">
    <property type="term" value="F:transcription corepressor activity"/>
    <property type="evidence" value="ECO:0007669"/>
    <property type="project" value="EnsemblFungi"/>
</dbReference>
<dbReference type="GO" id="GO:0034605">
    <property type="term" value="P:cellular response to heat"/>
    <property type="evidence" value="ECO:0007669"/>
    <property type="project" value="EnsemblFungi"/>
</dbReference>
<accession>A0A0D1C4P6</accession>
<dbReference type="GO" id="GO:0016251">
    <property type="term" value="F:RNA polymerase II general transcription initiation factor activity"/>
    <property type="evidence" value="ECO:0000318"/>
    <property type="project" value="GO_Central"/>
</dbReference>
<dbReference type="FunCoup" id="A0A0D1C4P6">
    <property type="interactions" value="426"/>
</dbReference>
<organism evidence="5 6">
    <name type="scientific">Mycosarcoma maydis</name>
    <name type="common">Corn smut fungus</name>
    <name type="synonym">Ustilago maydis</name>
    <dbReference type="NCBI Taxonomy" id="5270"/>
    <lineage>
        <taxon>Eukaryota</taxon>
        <taxon>Fungi</taxon>
        <taxon>Dikarya</taxon>
        <taxon>Basidiomycota</taxon>
        <taxon>Ustilaginomycotina</taxon>
        <taxon>Ustilaginomycetes</taxon>
        <taxon>Ustilaginales</taxon>
        <taxon>Ustilaginaceae</taxon>
        <taxon>Mycosarcoma</taxon>
    </lineage>
</organism>
<proteinExistence type="predicted"/>
<dbReference type="GO" id="GO:0017054">
    <property type="term" value="C:negative cofactor 2 complex"/>
    <property type="evidence" value="ECO:0000318"/>
    <property type="project" value="GO_Central"/>
</dbReference>
<sequence>MSDDEHFSSGAGAADDELSLPKATVQKLISEMLPKDVSCSKDTRDLLIECCVEFIHLLSSESNEVCEKDSKKTIAPEHVLKALDDLGFPAFIQEAKSVLSEHKAAQKDRERKTSRMEQSGLSEEELQKQQELLFAASKARFEASN</sequence>
<dbReference type="GO" id="GO:0016480">
    <property type="term" value="P:negative regulation of transcription by RNA polymerase III"/>
    <property type="evidence" value="ECO:0007669"/>
    <property type="project" value="EnsemblFungi"/>
</dbReference>
<dbReference type="GO" id="GO:0003713">
    <property type="term" value="F:transcription coactivator activity"/>
    <property type="evidence" value="ECO:0007669"/>
    <property type="project" value="EnsemblFungi"/>
</dbReference>
<dbReference type="InterPro" id="IPR003958">
    <property type="entry name" value="CBFA_NFYB_domain"/>
</dbReference>
<dbReference type="SUPFAM" id="SSF47113">
    <property type="entry name" value="Histone-fold"/>
    <property type="match status" value="1"/>
</dbReference>
<dbReference type="KEGG" id="uma:UMAG_10384"/>
<dbReference type="AlphaFoldDB" id="A0A0D1C4P6"/>
<feature type="domain" description="Transcription factor CBF/NF-Y/archaeal histone" evidence="4">
    <location>
        <begin position="19"/>
        <end position="83"/>
    </location>
</feature>
<dbReference type="CDD" id="cd22905">
    <property type="entry name" value="HFD_Dr1"/>
    <property type="match status" value="1"/>
</dbReference>
<evidence type="ECO:0000256" key="3">
    <source>
        <dbReference type="SAM" id="MobiDB-lite"/>
    </source>
</evidence>
<feature type="compositionally biased region" description="Basic and acidic residues" evidence="3">
    <location>
        <begin position="101"/>
        <end position="115"/>
    </location>
</feature>
<evidence type="ECO:0000256" key="2">
    <source>
        <dbReference type="ARBA" id="ARBA00023242"/>
    </source>
</evidence>
<dbReference type="eggNOG" id="KOG0871">
    <property type="taxonomic scope" value="Eukaryota"/>
</dbReference>
<dbReference type="VEuPathDB" id="FungiDB:UMAG_10384"/>
<dbReference type="InterPro" id="IPR009072">
    <property type="entry name" value="Histone-fold"/>
</dbReference>
<evidence type="ECO:0000259" key="4">
    <source>
        <dbReference type="Pfam" id="PF00808"/>
    </source>
</evidence>
<dbReference type="FunFam" id="1.10.20.10:FF:000019">
    <property type="entry name" value="Negative cofactor 2 beta"/>
    <property type="match status" value="1"/>
</dbReference>
<dbReference type="GO" id="GO:0045944">
    <property type="term" value="P:positive regulation of transcription by RNA polymerase II"/>
    <property type="evidence" value="ECO:0007669"/>
    <property type="project" value="EnsemblFungi"/>
</dbReference>
<dbReference type="GO" id="GO:0046982">
    <property type="term" value="F:protein heterodimerization activity"/>
    <property type="evidence" value="ECO:0007669"/>
    <property type="project" value="InterPro"/>
</dbReference>
<dbReference type="Gene3D" id="1.10.20.10">
    <property type="entry name" value="Histone, subunit A"/>
    <property type="match status" value="1"/>
</dbReference>
<evidence type="ECO:0000313" key="6">
    <source>
        <dbReference type="Proteomes" id="UP000000561"/>
    </source>
</evidence>
<dbReference type="GO" id="GO:0003682">
    <property type="term" value="F:chromatin binding"/>
    <property type="evidence" value="ECO:0007669"/>
    <property type="project" value="EnsemblFungi"/>
</dbReference>
<dbReference type="PANTHER" id="PTHR46138">
    <property type="entry name" value="PROTEIN DR1"/>
    <property type="match status" value="1"/>
</dbReference>
<dbReference type="RefSeq" id="XP_011389773.1">
    <property type="nucleotide sequence ID" value="XM_011391471.1"/>
</dbReference>